<feature type="transmembrane region" description="Helical" evidence="1">
    <location>
        <begin position="20"/>
        <end position="39"/>
    </location>
</feature>
<keyword evidence="1" id="KW-0812">Transmembrane</keyword>
<evidence type="ECO:0000256" key="1">
    <source>
        <dbReference type="SAM" id="Phobius"/>
    </source>
</evidence>
<name>V5DIZ5_9GAMM</name>
<protein>
    <submittedName>
        <fullName evidence="2">Particulate methane monooxygenase beta subunit</fullName>
        <ecNumber evidence="2">1.14.18.3</ecNumber>
    </submittedName>
</protein>
<evidence type="ECO:0000313" key="3">
    <source>
        <dbReference type="Proteomes" id="UP000017842"/>
    </source>
</evidence>
<organism evidence="2 3">
    <name type="scientific">Methyloglobulus morosus KoM1</name>
    <dbReference type="NCBI Taxonomy" id="1116472"/>
    <lineage>
        <taxon>Bacteria</taxon>
        <taxon>Pseudomonadati</taxon>
        <taxon>Pseudomonadota</taxon>
        <taxon>Gammaproteobacteria</taxon>
        <taxon>Methylococcales</taxon>
        <taxon>Methylococcaceae</taxon>
        <taxon>Methyloglobulus</taxon>
    </lineage>
</organism>
<keyword evidence="3" id="KW-1185">Reference proteome</keyword>
<dbReference type="Gene3D" id="1.20.1450.10">
    <property type="entry name" value="Ammonia/particulate methane monooxygenase, subunit A"/>
    <property type="match status" value="1"/>
</dbReference>
<keyword evidence="1" id="KW-1133">Transmembrane helix</keyword>
<dbReference type="EMBL" id="AYLO01000152">
    <property type="protein sequence ID" value="ESS67386.1"/>
    <property type="molecule type" value="Genomic_DNA"/>
</dbReference>
<keyword evidence="1" id="KW-0472">Membrane</keyword>
<dbReference type="GO" id="GO:0004497">
    <property type="term" value="F:monooxygenase activity"/>
    <property type="evidence" value="ECO:0007669"/>
    <property type="project" value="UniProtKB-KW"/>
</dbReference>
<dbReference type="EC" id="1.14.18.3" evidence="2"/>
<keyword evidence="2" id="KW-0560">Oxidoreductase</keyword>
<dbReference type="Proteomes" id="UP000017842">
    <property type="component" value="Unassembled WGS sequence"/>
</dbReference>
<feature type="transmembrane region" description="Helical" evidence="1">
    <location>
        <begin position="87"/>
        <end position="108"/>
    </location>
</feature>
<dbReference type="NCBIfam" id="NF041557">
    <property type="entry name" value="AmoA_BACT"/>
    <property type="match status" value="1"/>
</dbReference>
<reference evidence="2 3" key="1">
    <citation type="journal article" date="2013" name="Genome Announc.">
        <title>Draft Genome Sequence of the Methanotrophic Gammaproteobacterium Methyloglobulus morosus DSM 22980 Strain KoM1.</title>
        <authorList>
            <person name="Poehlein A."/>
            <person name="Deutzmann J.S."/>
            <person name="Daniel R."/>
            <person name="Simeonova D.D."/>
        </authorList>
    </citation>
    <scope>NUCLEOTIDE SEQUENCE [LARGE SCALE GENOMIC DNA]</scope>
    <source>
        <strain evidence="2 3">KoM1</strain>
    </source>
</reference>
<comment type="caution">
    <text evidence="2">The sequence shown here is derived from an EMBL/GenBank/DDBJ whole genome shotgun (WGS) entry which is preliminary data.</text>
</comment>
<keyword evidence="2" id="KW-0503">Monooxygenase</keyword>
<dbReference type="Pfam" id="PF02461">
    <property type="entry name" value="AMO"/>
    <property type="match status" value="1"/>
</dbReference>
<feature type="transmembrane region" description="Helical" evidence="1">
    <location>
        <begin position="141"/>
        <end position="164"/>
    </location>
</feature>
<sequence length="247" mass="28028">MVSQPTTISRAAEIVRISRIFDFLLLVPILLVIIGTYHLSMILTVGDWDFWLDWKDRQWWPIVTPLMGITFPAAIQYGLWKHLRLPIGATVCTVCLLLGMAITRWFAYHLWTNYPINLVLPATLIPGALLLDFVLLTSRSFFVTAILGGMLFGAVFYPANWAIFAPFHQPVEYNSSLMTLADVSGYSYIRPGVPEYLRIIERGVLRTYDTYATPLSAFCAAVLAVPLYGLWSYIGKLFSTTRFIDKF</sequence>
<feature type="transmembrane region" description="Helical" evidence="1">
    <location>
        <begin position="59"/>
        <end position="80"/>
    </location>
</feature>
<dbReference type="RefSeq" id="WP_023496393.1">
    <property type="nucleotide sequence ID" value="NZ_AYLO01000152.1"/>
</dbReference>
<proteinExistence type="predicted"/>
<dbReference type="InterPro" id="IPR003393">
    <property type="entry name" value="NH3_CH4_mOase_A"/>
</dbReference>
<accession>V5DIZ5</accession>
<dbReference type="OrthoDB" id="183959at2"/>
<dbReference type="PATRIC" id="fig|1116472.3.peg.3785"/>
<dbReference type="STRING" id="1116472.MGMO_167c00070"/>
<dbReference type="eggNOG" id="ENOG502Z9FM">
    <property type="taxonomic scope" value="Bacteria"/>
</dbReference>
<feature type="transmembrane region" description="Helical" evidence="1">
    <location>
        <begin position="114"/>
        <end position="134"/>
    </location>
</feature>
<dbReference type="InterPro" id="IPR037001">
    <property type="entry name" value="NH3/CH4_mOase_suA_sf"/>
</dbReference>
<evidence type="ECO:0000313" key="2">
    <source>
        <dbReference type="EMBL" id="ESS67386.1"/>
    </source>
</evidence>
<feature type="transmembrane region" description="Helical" evidence="1">
    <location>
        <begin position="215"/>
        <end position="234"/>
    </location>
</feature>
<dbReference type="AlphaFoldDB" id="V5DIZ5"/>
<gene>
    <name evidence="2" type="primary">pmoA</name>
    <name evidence="2" type="ORF">MGMO_167c00070</name>
</gene>